<dbReference type="InterPro" id="IPR038718">
    <property type="entry name" value="SNF2-like_sf"/>
</dbReference>
<dbReference type="InterPro" id="IPR001650">
    <property type="entry name" value="Helicase_C-like"/>
</dbReference>
<evidence type="ECO:0000256" key="1">
    <source>
        <dbReference type="ARBA" id="ARBA00022801"/>
    </source>
</evidence>
<feature type="domain" description="Helicase C-terminal" evidence="3">
    <location>
        <begin position="923"/>
        <end position="1086"/>
    </location>
</feature>
<evidence type="ECO:0000259" key="3">
    <source>
        <dbReference type="PROSITE" id="PS51194"/>
    </source>
</evidence>
<dbReference type="InterPro" id="IPR014001">
    <property type="entry name" value="Helicase_ATP-bd"/>
</dbReference>
<dbReference type="CDD" id="cd18793">
    <property type="entry name" value="SF2_C_SNF"/>
    <property type="match status" value="1"/>
</dbReference>
<evidence type="ECO:0000313" key="5">
    <source>
        <dbReference type="Proteomes" id="UP000316798"/>
    </source>
</evidence>
<gene>
    <name evidence="4" type="ORF">EUB48_00560</name>
</gene>
<evidence type="ECO:0000259" key="2">
    <source>
        <dbReference type="PROSITE" id="PS51192"/>
    </source>
</evidence>
<dbReference type="InterPro" id="IPR049730">
    <property type="entry name" value="SNF2/RAD54-like_C"/>
</dbReference>
<dbReference type="SMART" id="SM00487">
    <property type="entry name" value="DEXDc"/>
    <property type="match status" value="1"/>
</dbReference>
<dbReference type="AlphaFoldDB" id="A0A515D6D4"/>
<organism evidence="4 5">
    <name type="scientific">Rhodoferax sediminis</name>
    <dbReference type="NCBI Taxonomy" id="2509614"/>
    <lineage>
        <taxon>Bacteria</taxon>
        <taxon>Pseudomonadati</taxon>
        <taxon>Pseudomonadota</taxon>
        <taxon>Betaproteobacteria</taxon>
        <taxon>Burkholderiales</taxon>
        <taxon>Comamonadaceae</taxon>
        <taxon>Rhodoferax</taxon>
    </lineage>
</organism>
<dbReference type="GO" id="GO:0004386">
    <property type="term" value="F:helicase activity"/>
    <property type="evidence" value="ECO:0007669"/>
    <property type="project" value="UniProtKB-KW"/>
</dbReference>
<dbReference type="Pfam" id="PF00176">
    <property type="entry name" value="SNF2-rel_dom"/>
    <property type="match status" value="1"/>
</dbReference>
<keyword evidence="4" id="KW-0347">Helicase</keyword>
<keyword evidence="1" id="KW-0378">Hydrolase</keyword>
<feature type="domain" description="Helicase ATP-binding" evidence="2">
    <location>
        <begin position="610"/>
        <end position="793"/>
    </location>
</feature>
<dbReference type="PROSITE" id="PS51194">
    <property type="entry name" value="HELICASE_CTER"/>
    <property type="match status" value="1"/>
</dbReference>
<protein>
    <submittedName>
        <fullName evidence="4">DEAD/DEAH box helicase</fullName>
    </submittedName>
</protein>
<dbReference type="PANTHER" id="PTHR10799">
    <property type="entry name" value="SNF2/RAD54 HELICASE FAMILY"/>
    <property type="match status" value="1"/>
</dbReference>
<accession>A0A515D6D4</accession>
<dbReference type="OrthoDB" id="9760715at2"/>
<dbReference type="Gene3D" id="3.40.50.300">
    <property type="entry name" value="P-loop containing nucleotide triphosphate hydrolases"/>
    <property type="match status" value="1"/>
</dbReference>
<keyword evidence="4" id="KW-0067">ATP-binding</keyword>
<sequence>MLETLFRKSSPRSSASVIEVTVAFDAAGIHYRSPAPTTAEWLAMPYAFGEAADLGARLAQIFLDGFGERREADFLLPWPDVYAVLRHQELGAYRDALLIPPESTARPKLTSKGALMDPDFSVLLDAWVDRQGRPLQPTPKLMGRVLESGASAALLPEPLHHLLDELSHFHATPASARTLAFKEQSFGRMRKLATATGCPVSDYVARTIVLTPERLRLSMERRGEGGTKVLEVIPGFDEAPTQWLTQFDRLPLQDSYDVPDGPSLVRVVLTPEVKSVLAEIKRMPGRRASGPRAEAFVRNPFAALGEDAHAVIDPVQFEGARDAAGIRFERFTPHVDRGERGEVTRVALLVEALSDASVEPVTTWIDTAEDLGRFTSKLGRCIDDGSQCITWRQHELEIVGDTPAHLAQLETWLREWNSPALWTAAEVLDLSNYSGRIEAIGVERPFITPVIVKNDDNGGWFEGNASFGIRVEGQPGAVPTIVPVAFGEIQSLQQAVSGAESSGHPEVQLPGLKTPVPLADARRAVDALARAQAELDRKEFVPPIGRLAPEPRKRLLIRRNLEEIDYSEERADALQMPEDREPVMPQALRPEVTLKAHQLVGVAWLQHLWEASPDNCRGTVLADDMGLGKTLQLLTFITSCFEADPSLPPALVVAPVALLENWRNELDRFFQSGTLPLLTLYGDALKSLRVGRHELDADLKAQGVTKLLKRNWVGDARLVLTTYETMRDLEFAMASQQWSIMVCDEAQKIKNPAALVTRSAKKQKVRFRIACTGTPVENTLADLWCLFDFVQPGMLGALSHFSRTYRQPIEAKTEEQKAKVEELRAVIQPQILHRKKSEVAKDLPTPVEDAACKQLPMSAYQHGLYEGALNSLREQRASDPSAQLQALLAIRKICSDPHGFAEPDTRRLAIERLVNESPKMGWMIDRLKTLAADQAGDHKVIVFCEFRELQLTLQRVIAAFFGLAPSIVNGDTSADPRAAENRQRLIDTFQHQPGFNVIILSPLAVGFGVNIQAANHVIHFTRTWNPAKEDQATARAHRIGQTRTVTVYYPGVVSDQFPSFDVRLDALLGRKRALASDMLIGCSDLKASDFADFG</sequence>
<name>A0A515D6D4_9BURK</name>
<dbReference type="InterPro" id="IPR027417">
    <property type="entry name" value="P-loop_NTPase"/>
</dbReference>
<dbReference type="GO" id="GO:0016787">
    <property type="term" value="F:hydrolase activity"/>
    <property type="evidence" value="ECO:0007669"/>
    <property type="project" value="UniProtKB-KW"/>
</dbReference>
<reference evidence="4 5" key="1">
    <citation type="submission" date="2019-01" db="EMBL/GenBank/DDBJ databases">
        <title>Genomic insights into a novel species Rhodoferax sp.</title>
        <authorList>
            <person name="Jin L."/>
        </authorList>
    </citation>
    <scope>NUCLEOTIDE SEQUENCE [LARGE SCALE GENOMIC DNA]</scope>
    <source>
        <strain evidence="4 5">CHu59-6-5</strain>
    </source>
</reference>
<dbReference type="PROSITE" id="PS51192">
    <property type="entry name" value="HELICASE_ATP_BIND_1"/>
    <property type="match status" value="1"/>
</dbReference>
<evidence type="ECO:0000313" key="4">
    <source>
        <dbReference type="EMBL" id="QDL35948.1"/>
    </source>
</evidence>
<dbReference type="Gene3D" id="3.40.50.10810">
    <property type="entry name" value="Tandem AAA-ATPase domain"/>
    <property type="match status" value="1"/>
</dbReference>
<proteinExistence type="predicted"/>
<dbReference type="Pfam" id="PF00271">
    <property type="entry name" value="Helicase_C"/>
    <property type="match status" value="1"/>
</dbReference>
<dbReference type="EMBL" id="CP035503">
    <property type="protein sequence ID" value="QDL35948.1"/>
    <property type="molecule type" value="Genomic_DNA"/>
</dbReference>
<dbReference type="KEGG" id="rhf:EUB48_00560"/>
<dbReference type="SMART" id="SM00490">
    <property type="entry name" value="HELICc"/>
    <property type="match status" value="1"/>
</dbReference>
<dbReference type="RefSeq" id="WP_142817048.1">
    <property type="nucleotide sequence ID" value="NZ_CP035503.1"/>
</dbReference>
<keyword evidence="5" id="KW-1185">Reference proteome</keyword>
<keyword evidence="4" id="KW-0547">Nucleotide-binding</keyword>
<dbReference type="SUPFAM" id="SSF52540">
    <property type="entry name" value="P-loop containing nucleoside triphosphate hydrolases"/>
    <property type="match status" value="2"/>
</dbReference>
<dbReference type="InterPro" id="IPR000330">
    <property type="entry name" value="SNF2_N"/>
</dbReference>
<dbReference type="GO" id="GO:0005524">
    <property type="term" value="F:ATP binding"/>
    <property type="evidence" value="ECO:0007669"/>
    <property type="project" value="InterPro"/>
</dbReference>
<dbReference type="Proteomes" id="UP000316798">
    <property type="component" value="Chromosome"/>
</dbReference>